<organism evidence="1 2">
    <name type="scientific">Pseudanabaena frigida</name>
    <dbReference type="NCBI Taxonomy" id="945775"/>
    <lineage>
        <taxon>Bacteria</taxon>
        <taxon>Bacillati</taxon>
        <taxon>Cyanobacteriota</taxon>
        <taxon>Cyanophyceae</taxon>
        <taxon>Pseudanabaenales</taxon>
        <taxon>Pseudanabaenaceae</taxon>
        <taxon>Pseudanabaena</taxon>
    </lineage>
</organism>
<gene>
    <name evidence="1" type="ORF">DCF19_14020</name>
</gene>
<dbReference type="AlphaFoldDB" id="A0A2W4Y802"/>
<sequence>MIGLFELLQKVEKNSGMYLGRQSVSDLFMFLTGYEFARSQINEELTQEEEDFYNEFQPWLQKKLGVRSVTSWAKLIMLSCHDEKTGFEMFFKFLREFQVRHAEILANAQEVQQAFKDGTAKRGSVDDLLADLLG</sequence>
<evidence type="ECO:0000313" key="1">
    <source>
        <dbReference type="EMBL" id="PZO39378.1"/>
    </source>
</evidence>
<proteinExistence type="predicted"/>
<reference evidence="1 2" key="1">
    <citation type="submission" date="2018-04" db="EMBL/GenBank/DDBJ databases">
        <authorList>
            <person name="Go L.Y."/>
            <person name="Mitchell J.A."/>
        </authorList>
    </citation>
    <scope>NUCLEOTIDE SEQUENCE [LARGE SCALE GENOMIC DNA]</scope>
    <source>
        <strain evidence="1">ULC066bin1</strain>
    </source>
</reference>
<dbReference type="Proteomes" id="UP000249467">
    <property type="component" value="Unassembled WGS sequence"/>
</dbReference>
<dbReference type="EMBL" id="QBML01000018">
    <property type="protein sequence ID" value="PZO39378.1"/>
    <property type="molecule type" value="Genomic_DNA"/>
</dbReference>
<reference evidence="1 2" key="2">
    <citation type="submission" date="2018-06" db="EMBL/GenBank/DDBJ databases">
        <title>Metagenomic assembly of (sub)arctic Cyanobacteria and their associated microbiome from non-axenic cultures.</title>
        <authorList>
            <person name="Baurain D."/>
        </authorList>
    </citation>
    <scope>NUCLEOTIDE SEQUENCE [LARGE SCALE GENOMIC DNA]</scope>
    <source>
        <strain evidence="1">ULC066bin1</strain>
    </source>
</reference>
<comment type="caution">
    <text evidence="1">The sequence shown here is derived from an EMBL/GenBank/DDBJ whole genome shotgun (WGS) entry which is preliminary data.</text>
</comment>
<protein>
    <submittedName>
        <fullName evidence="1">Uncharacterized protein</fullName>
    </submittedName>
</protein>
<accession>A0A2W4Y802</accession>
<name>A0A2W4Y802_9CYAN</name>
<evidence type="ECO:0000313" key="2">
    <source>
        <dbReference type="Proteomes" id="UP000249467"/>
    </source>
</evidence>